<dbReference type="Pfam" id="PF06733">
    <property type="entry name" value="DEAD_2"/>
    <property type="match status" value="1"/>
</dbReference>
<keyword evidence="14" id="KW-0539">Nucleus</keyword>
<sequence>GTIRFPFPFTPYSIQEDFMAELYRVLEVFFIGIFESPTGTGKSLSLICGALSWLRDFEQKKREEEAQLLETGTGPLHDEKDESLCLSSSCEGAAATPRPAGEPAWVTQFVQKKEERDLVDRLKAEQARRKQREERLQQLQHRAQFKYAAKRLRQEEEETENLLRLSREMLETGPGAERPEQLESGEEELVLAEYESDEEKKAASGVDEEEDDLEEEHVTKIYYCSRTHSQLAQFVHEVKKSPFGRDVRLVSLGSRQNLCVNEDVKSLGSVQLINDRCVDMQRSRHEKKKGAEEEKPKRRRQEKQAACPFYNHEQMGLLRDEALAEVKDIEQLLALGKEARACPYYGSRLAIPAAQLVVLPYQMLLHAATRQAAGIRLQEQVVIIDEAHNLIDTITGMHSVEVSGSQLCQAHSQLLQYMERYGKRLKAKNLMYLKQILYLLEKFVAVLGGESPIPLKNPNTQSSHAFVCLLSGTELKTINDFLFQSQIDNINLWAWFLQVQRYCEKSMISRKLFGFTERYGAVLSSREQPKLAGFQQFLQSLQPRTTEAPAAPADESQASAPRPASPLMHIEGFLAALTTANQDGRVILSRQGSLSQSTLKFLLLNPAVHFAQVVKECRAVVIAGGTMQPVSDFRQQLLACAGVEAERVVEFSCGHVIPPDNILPLVICSGISNQPLEFTFQKRELPQMMDEAGRILCNLCSVVPGGVVCFFPSYEYLRQVHAHWEKGGLLGRLAARKKIFQEPKSAHQVEQVLLAYSRCIQACGQERGRVTGALLLSVVGGKMSEGINFSDNLGRCVVMVGMPFPNIRSPELQEKMAYLDQTLSPRPGAPREESGGEPVHEGQGQSHLFLSEKVVLFLMGSHTTAWRRALPLPCLLETVFVVGLVYRDPVTRVKPGRRVWSPERCQRKWGNPE</sequence>
<evidence type="ECO:0000256" key="6">
    <source>
        <dbReference type="ARBA" id="ARBA00022801"/>
    </source>
</evidence>
<keyword evidence="15" id="KW-0175">Coiled coil</keyword>
<evidence type="ECO:0000256" key="8">
    <source>
        <dbReference type="ARBA" id="ARBA00022840"/>
    </source>
</evidence>
<dbReference type="InterPro" id="IPR010614">
    <property type="entry name" value="RAD3-like_helicase_DEAD"/>
</dbReference>
<evidence type="ECO:0000256" key="16">
    <source>
        <dbReference type="SAM" id="MobiDB-lite"/>
    </source>
</evidence>
<dbReference type="GO" id="GO:0003677">
    <property type="term" value="F:DNA binding"/>
    <property type="evidence" value="ECO:0007669"/>
    <property type="project" value="UniProtKB-KW"/>
</dbReference>
<keyword evidence="8" id="KW-0067">ATP-binding</keyword>
<dbReference type="GO" id="GO:0016818">
    <property type="term" value="F:hydrolase activity, acting on acid anhydrides, in phosphorus-containing anhydrides"/>
    <property type="evidence" value="ECO:0007669"/>
    <property type="project" value="InterPro"/>
</dbReference>
<comment type="cofactor">
    <cofactor evidence="1">
        <name>[4Fe-4S] cluster</name>
        <dbReference type="ChEBI" id="CHEBI:49883"/>
    </cofactor>
</comment>
<comment type="similarity">
    <text evidence="3">Belongs to the DEAD box helicase family. DEAH subfamily. DDX11/CHL1 sub-subfamily.</text>
</comment>
<keyword evidence="12" id="KW-0238">DNA-binding</keyword>
<dbReference type="NCBIfam" id="TIGR00604">
    <property type="entry name" value="rad3"/>
    <property type="match status" value="1"/>
</dbReference>
<evidence type="ECO:0000313" key="19">
    <source>
        <dbReference type="Proteomes" id="UP000233060"/>
    </source>
</evidence>
<evidence type="ECO:0000256" key="10">
    <source>
        <dbReference type="ARBA" id="ARBA00023004"/>
    </source>
</evidence>
<evidence type="ECO:0000256" key="1">
    <source>
        <dbReference type="ARBA" id="ARBA00001966"/>
    </source>
</evidence>
<dbReference type="InterPro" id="IPR045028">
    <property type="entry name" value="DinG/Rad3-like"/>
</dbReference>
<organism evidence="18 19">
    <name type="scientific">Cercocebus atys</name>
    <name type="common">Sooty mangabey</name>
    <name type="synonym">Cercocebus torquatus atys</name>
    <dbReference type="NCBI Taxonomy" id="9531"/>
    <lineage>
        <taxon>Eukaryota</taxon>
        <taxon>Metazoa</taxon>
        <taxon>Chordata</taxon>
        <taxon>Craniata</taxon>
        <taxon>Vertebrata</taxon>
        <taxon>Euteleostomi</taxon>
        <taxon>Mammalia</taxon>
        <taxon>Eutheria</taxon>
        <taxon>Euarchontoglires</taxon>
        <taxon>Primates</taxon>
        <taxon>Haplorrhini</taxon>
        <taxon>Catarrhini</taxon>
        <taxon>Cercopithecidae</taxon>
        <taxon>Cercopithecinae</taxon>
        <taxon>Cercocebus</taxon>
    </lineage>
</organism>
<feature type="region of interest" description="Disordered" evidence="16">
    <location>
        <begin position="822"/>
        <end position="844"/>
    </location>
</feature>
<dbReference type="GO" id="GO:0005524">
    <property type="term" value="F:ATP binding"/>
    <property type="evidence" value="ECO:0007669"/>
    <property type="project" value="UniProtKB-KW"/>
</dbReference>
<name>A0A2K5LD32_CERAT</name>
<dbReference type="Proteomes" id="UP000233060">
    <property type="component" value="Unassembled WGS sequence"/>
</dbReference>
<evidence type="ECO:0000256" key="7">
    <source>
        <dbReference type="ARBA" id="ARBA00022806"/>
    </source>
</evidence>
<dbReference type="Bgee" id="ENSCATG00000029545">
    <property type="expression patterns" value="Expressed in bone marrow and 8 other cell types or tissues"/>
</dbReference>
<dbReference type="GO" id="GO:0051536">
    <property type="term" value="F:iron-sulfur cluster binding"/>
    <property type="evidence" value="ECO:0007669"/>
    <property type="project" value="UniProtKB-KW"/>
</dbReference>
<feature type="domain" description="Helicase ATP-binding" evidence="17">
    <location>
        <begin position="1"/>
        <end position="437"/>
    </location>
</feature>
<comment type="subcellular location">
    <subcellularLocation>
        <location evidence="2">Nucleus</location>
    </subcellularLocation>
</comment>
<dbReference type="InterPro" id="IPR014013">
    <property type="entry name" value="Helic_SF1/SF2_ATP-bd_DinG/Rad3"/>
</dbReference>
<keyword evidence="13" id="KW-0413">Isomerase</keyword>
<gene>
    <name evidence="18" type="primary">DDX11</name>
</gene>
<dbReference type="PROSITE" id="PS51193">
    <property type="entry name" value="HELICASE_ATP_BIND_2"/>
    <property type="match status" value="1"/>
</dbReference>
<accession>A0A2K5LD32</accession>
<feature type="region of interest" description="Disordered" evidence="16">
    <location>
        <begin position="193"/>
        <end position="214"/>
    </location>
</feature>
<dbReference type="GO" id="GO:0046872">
    <property type="term" value="F:metal ion binding"/>
    <property type="evidence" value="ECO:0007669"/>
    <property type="project" value="UniProtKB-KW"/>
</dbReference>
<dbReference type="SMART" id="SM00491">
    <property type="entry name" value="HELICc2"/>
    <property type="match status" value="1"/>
</dbReference>
<dbReference type="InterPro" id="IPR027417">
    <property type="entry name" value="P-loop_NTPase"/>
</dbReference>
<dbReference type="Gene3D" id="3.40.50.300">
    <property type="entry name" value="P-loop containing nucleotide triphosphate hydrolases"/>
    <property type="match status" value="3"/>
</dbReference>
<dbReference type="FunFam" id="3.40.50.300:FF:003220">
    <property type="entry name" value="ATP-dependent DNA helicase DDX11"/>
    <property type="match status" value="1"/>
</dbReference>
<feature type="compositionally biased region" description="Basic and acidic residues" evidence="16">
    <location>
        <begin position="829"/>
        <end position="840"/>
    </location>
</feature>
<feature type="region of interest" description="Disordered" evidence="16">
    <location>
        <begin position="281"/>
        <end position="304"/>
    </location>
</feature>
<dbReference type="InterPro" id="IPR006554">
    <property type="entry name" value="Helicase-like_DEXD_c2"/>
</dbReference>
<dbReference type="PANTHER" id="PTHR11472">
    <property type="entry name" value="DNA REPAIR DEAD HELICASE RAD3/XP-D SUBFAMILY MEMBER"/>
    <property type="match status" value="1"/>
</dbReference>
<evidence type="ECO:0000256" key="9">
    <source>
        <dbReference type="ARBA" id="ARBA00022884"/>
    </source>
</evidence>
<dbReference type="FunFam" id="3.40.50.300:FF:001050">
    <property type="entry name" value="ATP-dependent DNA helicase DDX11"/>
    <property type="match status" value="1"/>
</dbReference>
<dbReference type="GO" id="GO:0006139">
    <property type="term" value="P:nucleobase-containing compound metabolic process"/>
    <property type="evidence" value="ECO:0007669"/>
    <property type="project" value="InterPro"/>
</dbReference>
<dbReference type="GO" id="GO:0003723">
    <property type="term" value="F:RNA binding"/>
    <property type="evidence" value="ECO:0007669"/>
    <property type="project" value="UniProtKB-KW"/>
</dbReference>
<evidence type="ECO:0000256" key="11">
    <source>
        <dbReference type="ARBA" id="ARBA00023014"/>
    </source>
</evidence>
<feature type="compositionally biased region" description="Basic and acidic residues" evidence="16">
    <location>
        <begin position="281"/>
        <end position="296"/>
    </location>
</feature>
<keyword evidence="10" id="KW-0408">Iron</keyword>
<keyword evidence="9" id="KW-0694">RNA-binding</keyword>
<evidence type="ECO:0000256" key="5">
    <source>
        <dbReference type="ARBA" id="ARBA00022741"/>
    </source>
</evidence>
<keyword evidence="5" id="KW-0547">Nucleotide-binding</keyword>
<evidence type="ECO:0000259" key="17">
    <source>
        <dbReference type="PROSITE" id="PS51193"/>
    </source>
</evidence>
<proteinExistence type="inferred from homology"/>
<dbReference type="GO" id="GO:0005634">
    <property type="term" value="C:nucleus"/>
    <property type="evidence" value="ECO:0007669"/>
    <property type="project" value="UniProtKB-SubCell"/>
</dbReference>
<dbReference type="SUPFAM" id="SSF52540">
    <property type="entry name" value="P-loop containing nucleoside triphosphate hydrolases"/>
    <property type="match status" value="1"/>
</dbReference>
<keyword evidence="19" id="KW-1185">Reference proteome</keyword>
<evidence type="ECO:0000256" key="14">
    <source>
        <dbReference type="ARBA" id="ARBA00023242"/>
    </source>
</evidence>
<dbReference type="GO" id="GO:0003678">
    <property type="term" value="F:DNA helicase activity"/>
    <property type="evidence" value="ECO:0007669"/>
    <property type="project" value="InterPro"/>
</dbReference>
<dbReference type="Pfam" id="PF13307">
    <property type="entry name" value="Helicase_C_2"/>
    <property type="match status" value="1"/>
</dbReference>
<reference evidence="18" key="1">
    <citation type="submission" date="2025-08" db="UniProtKB">
        <authorList>
            <consortium name="Ensembl"/>
        </authorList>
    </citation>
    <scope>IDENTIFICATION</scope>
</reference>
<evidence type="ECO:0000256" key="2">
    <source>
        <dbReference type="ARBA" id="ARBA00004123"/>
    </source>
</evidence>
<evidence type="ECO:0000256" key="12">
    <source>
        <dbReference type="ARBA" id="ARBA00023125"/>
    </source>
</evidence>
<feature type="coiled-coil region" evidence="15">
    <location>
        <begin position="119"/>
        <end position="172"/>
    </location>
</feature>
<dbReference type="InterPro" id="IPR006555">
    <property type="entry name" value="ATP-dep_Helicase_C"/>
</dbReference>
<dbReference type="InterPro" id="IPR013020">
    <property type="entry name" value="Rad3/Chl1-like"/>
</dbReference>
<keyword evidence="11" id="KW-0411">Iron-sulfur</keyword>
<dbReference type="PANTHER" id="PTHR11472:SF41">
    <property type="entry name" value="ATP-DEPENDENT DNA HELICASE DDX11-RELATED"/>
    <property type="match status" value="1"/>
</dbReference>
<keyword evidence="7" id="KW-0347">Helicase</keyword>
<reference evidence="18" key="2">
    <citation type="submission" date="2025-09" db="UniProtKB">
        <authorList>
            <consortium name="Ensembl"/>
        </authorList>
    </citation>
    <scope>IDENTIFICATION</scope>
</reference>
<dbReference type="CDD" id="cd18788">
    <property type="entry name" value="SF2_C_XPD"/>
    <property type="match status" value="1"/>
</dbReference>
<keyword evidence="6" id="KW-0378">Hydrolase</keyword>
<evidence type="ECO:0000256" key="4">
    <source>
        <dbReference type="ARBA" id="ARBA00022723"/>
    </source>
</evidence>
<dbReference type="GeneTree" id="ENSGT00950000182970"/>
<protein>
    <submittedName>
        <fullName evidence="18">DEAD/H-box helicase 11</fullName>
    </submittedName>
</protein>
<evidence type="ECO:0000256" key="13">
    <source>
        <dbReference type="ARBA" id="ARBA00023235"/>
    </source>
</evidence>
<keyword evidence="4" id="KW-0479">Metal-binding</keyword>
<evidence type="ECO:0000256" key="15">
    <source>
        <dbReference type="SAM" id="Coils"/>
    </source>
</evidence>
<dbReference type="Ensembl" id="ENSCATT00000034991.1">
    <property type="protein sequence ID" value="ENSCATP00000010873.1"/>
    <property type="gene ID" value="ENSCATG00000029545.1"/>
</dbReference>
<dbReference type="SMART" id="SM00488">
    <property type="entry name" value="DEXDc2"/>
    <property type="match status" value="1"/>
</dbReference>
<dbReference type="GO" id="GO:0034085">
    <property type="term" value="P:establishment of sister chromatid cohesion"/>
    <property type="evidence" value="ECO:0007669"/>
    <property type="project" value="TreeGrafter"/>
</dbReference>
<dbReference type="AlphaFoldDB" id="A0A2K5LD32"/>
<evidence type="ECO:0000256" key="3">
    <source>
        <dbReference type="ARBA" id="ARBA00008435"/>
    </source>
</evidence>
<evidence type="ECO:0000313" key="18">
    <source>
        <dbReference type="Ensembl" id="ENSCATP00000010873.1"/>
    </source>
</evidence>